<keyword evidence="2" id="KW-0732">Signal</keyword>
<evidence type="ECO:0000313" key="6">
    <source>
        <dbReference type="Proteomes" id="UP001152798"/>
    </source>
</evidence>
<reference evidence="3" key="1">
    <citation type="journal article" date="2018" name="Sci. Rep.">
        <title>Nezara viridula (Hemiptera: Pentatomidae) transcriptomic analysis and neuropeptidomics.</title>
        <authorList>
            <person name="Lavore A."/>
            <person name="Perez-Gianmarco L."/>
            <person name="Esponda-Behrens N."/>
            <person name="Palacio V."/>
            <person name="Catalano M.I."/>
            <person name="Rivera-Pomar R."/>
            <person name="Ons S."/>
        </authorList>
    </citation>
    <scope>NUCLEOTIDE SEQUENCE</scope>
</reference>
<gene>
    <name evidence="4" type="ORF">NEZAVI_LOCUS15816</name>
    <name evidence="5" type="ORF">NEZAVI_LOCUS15829</name>
</gene>
<dbReference type="EMBL" id="MH311650">
    <property type="protein sequence ID" value="AZK31360.1"/>
    <property type="molecule type" value="mRNA"/>
</dbReference>
<evidence type="ECO:0000256" key="2">
    <source>
        <dbReference type="SAM" id="SignalP"/>
    </source>
</evidence>
<name>A0A3Q8S5U0_NEZVI</name>
<feature type="chain" id="PRO_5040593580" evidence="2">
    <location>
        <begin position="21"/>
        <end position="300"/>
    </location>
</feature>
<evidence type="ECO:0000313" key="5">
    <source>
        <dbReference type="EMBL" id="CAH1408265.1"/>
    </source>
</evidence>
<evidence type="ECO:0000256" key="1">
    <source>
        <dbReference type="SAM" id="MobiDB-lite"/>
    </source>
</evidence>
<keyword evidence="3" id="KW-0527">Neuropeptide</keyword>
<dbReference type="AlphaFoldDB" id="A0A3Q8S5U0"/>
<proteinExistence type="evidence at transcript level"/>
<dbReference type="GO" id="GO:0007218">
    <property type="term" value="P:neuropeptide signaling pathway"/>
    <property type="evidence" value="ECO:0007669"/>
    <property type="project" value="UniProtKB-KW"/>
</dbReference>
<reference evidence="4" key="2">
    <citation type="submission" date="2022-01" db="EMBL/GenBank/DDBJ databases">
        <authorList>
            <person name="King R."/>
        </authorList>
    </citation>
    <scope>NUCLEOTIDE SEQUENCE</scope>
</reference>
<feature type="region of interest" description="Disordered" evidence="1">
    <location>
        <begin position="60"/>
        <end position="79"/>
    </location>
</feature>
<dbReference type="OrthoDB" id="8188268at2759"/>
<keyword evidence="6" id="KW-1185">Reference proteome</keyword>
<evidence type="ECO:0000313" key="4">
    <source>
        <dbReference type="EMBL" id="CAH1408252.1"/>
    </source>
</evidence>
<dbReference type="EMBL" id="OV725083">
    <property type="protein sequence ID" value="CAH1408252.1"/>
    <property type="molecule type" value="Genomic_DNA"/>
</dbReference>
<sequence>MGMILKLVVQIFCLSVVAFAIPVSLLEDIKDAQLQSPLRANKVKRAQEVLMFGNQQNRAVNTYGSPKQEKRDVGDNSLPDDVPTLPNIIPQMEEQGYDSNQLGAGEKYEKSYPYISREPNYGMLLRNAALKESLHNEPVLGYGDLSLYNMMDARRKRDVHKGGTTTKNSFRSKRDYDPYDLSPEEIISLMRLLESQRRQTGRVHDQRNNWPGYGADSEDFELPERHEENEVDSDSNFSHNGVWMDGPISSLNQNPHDSDFWPRKFKRFMVSKRRSDEPLSQLNSPYDFPEGVPLQRRFIL</sequence>
<dbReference type="EMBL" id="OV725083">
    <property type="protein sequence ID" value="CAH1408265.1"/>
    <property type="molecule type" value="Genomic_DNA"/>
</dbReference>
<protein>
    <submittedName>
        <fullName evidence="3">Neuropeptide</fullName>
    </submittedName>
</protein>
<accession>A0A3Q8S5U0</accession>
<evidence type="ECO:0000313" key="3">
    <source>
        <dbReference type="EMBL" id="AZK31360.1"/>
    </source>
</evidence>
<feature type="signal peptide" evidence="2">
    <location>
        <begin position="1"/>
        <end position="20"/>
    </location>
</feature>
<dbReference type="Proteomes" id="UP001152798">
    <property type="component" value="Chromosome 7"/>
</dbReference>
<organism evidence="3">
    <name type="scientific">Nezara viridula</name>
    <name type="common">Southern green stink bug</name>
    <name type="synonym">Cimex viridulus</name>
    <dbReference type="NCBI Taxonomy" id="85310"/>
    <lineage>
        <taxon>Eukaryota</taxon>
        <taxon>Metazoa</taxon>
        <taxon>Ecdysozoa</taxon>
        <taxon>Arthropoda</taxon>
        <taxon>Hexapoda</taxon>
        <taxon>Insecta</taxon>
        <taxon>Pterygota</taxon>
        <taxon>Neoptera</taxon>
        <taxon>Paraneoptera</taxon>
        <taxon>Hemiptera</taxon>
        <taxon>Heteroptera</taxon>
        <taxon>Panheteroptera</taxon>
        <taxon>Pentatomomorpha</taxon>
        <taxon>Pentatomoidea</taxon>
        <taxon>Pentatomidae</taxon>
        <taxon>Pentatominae</taxon>
        <taxon>Nezara</taxon>
    </lineage>
</organism>